<organism evidence="1 2">
    <name type="scientific">Streptomyces calvus</name>
    <dbReference type="NCBI Taxonomy" id="67282"/>
    <lineage>
        <taxon>Bacteria</taxon>
        <taxon>Bacillati</taxon>
        <taxon>Actinomycetota</taxon>
        <taxon>Actinomycetes</taxon>
        <taxon>Kitasatosporales</taxon>
        <taxon>Streptomycetaceae</taxon>
        <taxon>Streptomyces</taxon>
    </lineage>
</organism>
<dbReference type="Proteomes" id="UP000530412">
    <property type="component" value="Unassembled WGS sequence"/>
</dbReference>
<dbReference type="InterPro" id="IPR003462">
    <property type="entry name" value="ODC_Mu_crystall"/>
</dbReference>
<dbReference type="EC" id="4.3.1.12" evidence="1"/>
<sequence>MAGIRRSWRMLVLGRSQVEALLDVDSLIDALASAMADLSAGRASVPARVAALVPGRDGFLAAMPGFLPSASVLMTKLVSLFPHNDEARLPTHQALIVAFDPDTGEPAVLLDGTAITTARTGACSALSARLLAREDATVLAVLGTGVQARSHARAICRVRPIRQIRVAGRDPAKAAVLAAELSAVLEGEVRAVSSYAEALDGADIAAATTHAVEPVIRRAWLTPGVHITSVGYNPAGREIDDATVTEALVCVESRQAVLAPFPAGSNDLLMPIRDGLITAAHVHAELGELITGSRPGRTTPDQITLYKSVGVAAQDAAATALVIASAREQSIGENITLR</sequence>
<evidence type="ECO:0000313" key="2">
    <source>
        <dbReference type="Proteomes" id="UP000530412"/>
    </source>
</evidence>
<dbReference type="PANTHER" id="PTHR13812">
    <property type="entry name" value="KETIMINE REDUCTASE MU-CRYSTALLIN"/>
    <property type="match status" value="1"/>
</dbReference>
<dbReference type="PANTHER" id="PTHR13812:SF19">
    <property type="entry name" value="KETIMINE REDUCTASE MU-CRYSTALLIN"/>
    <property type="match status" value="1"/>
</dbReference>
<dbReference type="SUPFAM" id="SSF51735">
    <property type="entry name" value="NAD(P)-binding Rossmann-fold domains"/>
    <property type="match status" value="1"/>
</dbReference>
<dbReference type="GO" id="GO:0008473">
    <property type="term" value="F:ornithine cyclodeaminase activity"/>
    <property type="evidence" value="ECO:0007669"/>
    <property type="project" value="UniProtKB-EC"/>
</dbReference>
<dbReference type="EMBL" id="JACJIE010000013">
    <property type="protein sequence ID" value="MBA8946342.1"/>
    <property type="molecule type" value="Genomic_DNA"/>
</dbReference>
<evidence type="ECO:0000313" key="1">
    <source>
        <dbReference type="EMBL" id="MBA8946342.1"/>
    </source>
</evidence>
<dbReference type="GO" id="GO:0042562">
    <property type="term" value="F:hormone binding"/>
    <property type="evidence" value="ECO:0007669"/>
    <property type="project" value="TreeGrafter"/>
</dbReference>
<accession>A0AA40SH20</accession>
<comment type="caution">
    <text evidence="1">The sequence shown here is derived from an EMBL/GenBank/DDBJ whole genome shotgun (WGS) entry which is preliminary data.</text>
</comment>
<keyword evidence="1" id="KW-0456">Lyase</keyword>
<dbReference type="GO" id="GO:0005737">
    <property type="term" value="C:cytoplasm"/>
    <property type="evidence" value="ECO:0007669"/>
    <property type="project" value="TreeGrafter"/>
</dbReference>
<dbReference type="PIRSF" id="PIRSF001439">
    <property type="entry name" value="CryM"/>
    <property type="match status" value="1"/>
</dbReference>
<dbReference type="InterPro" id="IPR036291">
    <property type="entry name" value="NAD(P)-bd_dom_sf"/>
</dbReference>
<dbReference type="InterPro" id="IPR023401">
    <property type="entry name" value="ODC_N"/>
</dbReference>
<reference evidence="1 2" key="1">
    <citation type="submission" date="2020-08" db="EMBL/GenBank/DDBJ databases">
        <title>Genomic Encyclopedia of Type Strains, Phase III (KMG-III): the genomes of soil and plant-associated and newly described type strains.</title>
        <authorList>
            <person name="Whitman W."/>
        </authorList>
    </citation>
    <scope>NUCLEOTIDE SEQUENCE [LARGE SCALE GENOMIC DNA]</scope>
    <source>
        <strain evidence="1 2">CECT 3271</strain>
    </source>
</reference>
<dbReference type="AlphaFoldDB" id="A0AA40SH20"/>
<gene>
    <name evidence="1" type="ORF">FHS33_004795</name>
</gene>
<dbReference type="Pfam" id="PF02423">
    <property type="entry name" value="OCD_Mu_crystall"/>
    <property type="match status" value="1"/>
</dbReference>
<dbReference type="Gene3D" id="3.30.1780.10">
    <property type="entry name" value="ornithine cyclodeaminase, domain 1"/>
    <property type="match status" value="1"/>
</dbReference>
<proteinExistence type="predicted"/>
<name>A0AA40SH20_9ACTN</name>
<protein>
    <submittedName>
        <fullName evidence="1">Ornithine cyclodeaminase</fullName>
        <ecNumber evidence="1">4.3.1.12</ecNumber>
    </submittedName>
</protein>
<dbReference type="Gene3D" id="3.40.50.720">
    <property type="entry name" value="NAD(P)-binding Rossmann-like Domain"/>
    <property type="match status" value="1"/>
</dbReference>